<feature type="compositionally biased region" description="Polar residues" evidence="7">
    <location>
        <begin position="1"/>
        <end position="10"/>
    </location>
</feature>
<keyword evidence="3" id="KW-1003">Cell membrane</keyword>
<dbReference type="InterPro" id="IPR052031">
    <property type="entry name" value="Membrane_Transporter-Flippase"/>
</dbReference>
<keyword evidence="4 8" id="KW-0812">Transmembrane</keyword>
<accession>A0A420YAR4</accession>
<evidence type="ECO:0000256" key="4">
    <source>
        <dbReference type="ARBA" id="ARBA00022692"/>
    </source>
</evidence>
<gene>
    <name evidence="9" type="ORF">DL546_006455</name>
</gene>
<reference evidence="9 10" key="1">
    <citation type="submission" date="2018-08" db="EMBL/GenBank/DDBJ databases">
        <title>Draft genome of the lignicolous fungus Coniochaeta pulveracea.</title>
        <authorList>
            <person name="Borstlap C.J."/>
            <person name="De Witt R.N."/>
            <person name="Botha A."/>
            <person name="Volschenk H."/>
        </authorList>
    </citation>
    <scope>NUCLEOTIDE SEQUENCE [LARGE SCALE GENOMIC DNA]</scope>
    <source>
        <strain evidence="9 10">CAB683</strain>
    </source>
</reference>
<dbReference type="AlphaFoldDB" id="A0A420YAR4"/>
<dbReference type="PANTHER" id="PTHR43549:SF2">
    <property type="entry name" value="MULTIDRUG RESISTANCE PROTEIN NORM-RELATED"/>
    <property type="match status" value="1"/>
</dbReference>
<evidence type="ECO:0000256" key="7">
    <source>
        <dbReference type="SAM" id="MobiDB-lite"/>
    </source>
</evidence>
<feature type="transmembrane region" description="Helical" evidence="8">
    <location>
        <begin position="479"/>
        <end position="497"/>
    </location>
</feature>
<feature type="transmembrane region" description="Helical" evidence="8">
    <location>
        <begin position="241"/>
        <end position="259"/>
    </location>
</feature>
<dbReference type="Proteomes" id="UP000275385">
    <property type="component" value="Unassembled WGS sequence"/>
</dbReference>
<keyword evidence="6 8" id="KW-0472">Membrane</keyword>
<feature type="transmembrane region" description="Helical" evidence="8">
    <location>
        <begin position="407"/>
        <end position="429"/>
    </location>
</feature>
<feature type="transmembrane region" description="Helical" evidence="8">
    <location>
        <begin position="449"/>
        <end position="472"/>
    </location>
</feature>
<protein>
    <submittedName>
        <fullName evidence="9">Uncharacterized protein</fullName>
    </submittedName>
</protein>
<feature type="transmembrane region" description="Helical" evidence="8">
    <location>
        <begin position="329"/>
        <end position="351"/>
    </location>
</feature>
<evidence type="ECO:0000256" key="6">
    <source>
        <dbReference type="ARBA" id="ARBA00023136"/>
    </source>
</evidence>
<name>A0A420YAR4_9PEZI</name>
<feature type="region of interest" description="Disordered" evidence="7">
    <location>
        <begin position="1"/>
        <end position="38"/>
    </location>
</feature>
<keyword evidence="5 8" id="KW-1133">Transmembrane helix</keyword>
<feature type="transmembrane region" description="Helical" evidence="8">
    <location>
        <begin position="509"/>
        <end position="536"/>
    </location>
</feature>
<dbReference type="GO" id="GO:0005886">
    <property type="term" value="C:plasma membrane"/>
    <property type="evidence" value="ECO:0007669"/>
    <property type="project" value="UniProtKB-SubCell"/>
</dbReference>
<dbReference type="EMBL" id="QVQW01000025">
    <property type="protein sequence ID" value="RKU44956.1"/>
    <property type="molecule type" value="Genomic_DNA"/>
</dbReference>
<evidence type="ECO:0000313" key="9">
    <source>
        <dbReference type="EMBL" id="RKU44956.1"/>
    </source>
</evidence>
<comment type="caution">
    <text evidence="9">The sequence shown here is derived from an EMBL/GenBank/DDBJ whole genome shotgun (WGS) entry which is preliminary data.</text>
</comment>
<evidence type="ECO:0000256" key="8">
    <source>
        <dbReference type="SAM" id="Phobius"/>
    </source>
</evidence>
<feature type="transmembrane region" description="Helical" evidence="8">
    <location>
        <begin position="200"/>
        <end position="220"/>
    </location>
</feature>
<dbReference type="PANTHER" id="PTHR43549">
    <property type="entry name" value="MULTIDRUG RESISTANCE PROTEIN YPNP-RELATED"/>
    <property type="match status" value="1"/>
</dbReference>
<dbReference type="STRING" id="177199.A0A420YAR4"/>
<feature type="transmembrane region" description="Helical" evidence="8">
    <location>
        <begin position="170"/>
        <end position="188"/>
    </location>
</feature>
<evidence type="ECO:0000256" key="3">
    <source>
        <dbReference type="ARBA" id="ARBA00022475"/>
    </source>
</evidence>
<evidence type="ECO:0000256" key="2">
    <source>
        <dbReference type="ARBA" id="ARBA00022448"/>
    </source>
</evidence>
<keyword evidence="2" id="KW-0813">Transport</keyword>
<proteinExistence type="predicted"/>
<evidence type="ECO:0000313" key="10">
    <source>
        <dbReference type="Proteomes" id="UP000275385"/>
    </source>
</evidence>
<organism evidence="9 10">
    <name type="scientific">Coniochaeta pulveracea</name>
    <dbReference type="NCBI Taxonomy" id="177199"/>
    <lineage>
        <taxon>Eukaryota</taxon>
        <taxon>Fungi</taxon>
        <taxon>Dikarya</taxon>
        <taxon>Ascomycota</taxon>
        <taxon>Pezizomycotina</taxon>
        <taxon>Sordariomycetes</taxon>
        <taxon>Sordariomycetidae</taxon>
        <taxon>Coniochaetales</taxon>
        <taxon>Coniochaetaceae</taxon>
        <taxon>Coniochaeta</taxon>
    </lineage>
</organism>
<evidence type="ECO:0000256" key="1">
    <source>
        <dbReference type="ARBA" id="ARBA00004651"/>
    </source>
</evidence>
<comment type="subcellular location">
    <subcellularLocation>
        <location evidence="1">Cell membrane</location>
        <topology evidence="1">Multi-pass membrane protein</topology>
    </subcellularLocation>
</comment>
<feature type="transmembrane region" description="Helical" evidence="8">
    <location>
        <begin position="129"/>
        <end position="150"/>
    </location>
</feature>
<feature type="compositionally biased region" description="Polar residues" evidence="7">
    <location>
        <begin position="22"/>
        <end position="38"/>
    </location>
</feature>
<feature type="transmembrane region" description="Helical" evidence="8">
    <location>
        <begin position="54"/>
        <end position="74"/>
    </location>
</feature>
<sequence>MLPTDETTSPKAAGGMTLRIDSPTTTTPPYNDDSNSPRLISSTKEKRWFHRTQYPGSLLFNIATFILPALYSTLSKLWISELDSSLVVTTDAFTYMNTIAEAFNEGLPRAAWVIIGDKASRSLASRLQLSHTLILCQTMTGVLLAIIFTAAADEFAGKFVPEEVRSRSLAYVRISAWTVMGGMVETAVGSVSRALDRTDVPTVIATVKVVANIVLDLLFLSRFRVVRKGKGEVGVEMQAGLQLCCQMVAAGVGLGYFWWRESWKVWKGGGRRSTRTGTGIDGDGMGMDHDDDDDLEDDTVNLRPSWDAFMVLLRPGIFTFAESGIRNALYLWLVTTIVALGSIYATAWGIFNTIRWGLVMVPVTALEQTSLQFIGHGWGAWRKDVGIHVLRPRPATWREVLIMVRPALYSLALALAFEVPIAIFLSIFGARPFALYISGSEAVADVTAYMWRTIDWCYIFYAMSTQLATVLLATRPKWYLAQSVASNIFYVLPWAVVCQVKDLSQGNAWTWHSLVFGGSLVFSFVIILVFDVTWVWSLRTGRAKLDVFRE</sequence>
<evidence type="ECO:0000256" key="5">
    <source>
        <dbReference type="ARBA" id="ARBA00022989"/>
    </source>
</evidence>
<keyword evidence="10" id="KW-1185">Reference proteome</keyword>
<dbReference type="OrthoDB" id="2119662at2759"/>